<gene>
    <name evidence="7" type="ORF">C5C40_14620</name>
</gene>
<comment type="similarity">
    <text evidence="1 4">Belongs to the glycosyl hydrolase 32 family.</text>
</comment>
<dbReference type="GO" id="GO:0016787">
    <property type="term" value="F:hydrolase activity"/>
    <property type="evidence" value="ECO:0007669"/>
    <property type="project" value="UniProtKB-KW"/>
</dbReference>
<feature type="domain" description="Glycosyl hydrolase family 32 C-terminal" evidence="6">
    <location>
        <begin position="328"/>
        <end position="441"/>
    </location>
</feature>
<dbReference type="InterPro" id="IPR001362">
    <property type="entry name" value="Glyco_hydro_32"/>
</dbReference>
<dbReference type="Proteomes" id="UP000239698">
    <property type="component" value="Unassembled WGS sequence"/>
</dbReference>
<comment type="caution">
    <text evidence="7">The sequence shown here is derived from an EMBL/GenBank/DDBJ whole genome shotgun (WGS) entry which is preliminary data.</text>
</comment>
<evidence type="ECO:0000313" key="8">
    <source>
        <dbReference type="Proteomes" id="UP000239698"/>
    </source>
</evidence>
<proteinExistence type="inferred from homology"/>
<evidence type="ECO:0000256" key="1">
    <source>
        <dbReference type="ARBA" id="ARBA00009902"/>
    </source>
</evidence>
<feature type="domain" description="Glycosyl hydrolase family 32 N-terminal" evidence="5">
    <location>
        <begin position="13"/>
        <end position="300"/>
    </location>
</feature>
<evidence type="ECO:0000259" key="6">
    <source>
        <dbReference type="Pfam" id="PF08244"/>
    </source>
</evidence>
<dbReference type="InterPro" id="IPR013148">
    <property type="entry name" value="Glyco_hydro_32_N"/>
</dbReference>
<dbReference type="PROSITE" id="PS00609">
    <property type="entry name" value="GLYCOSYL_HYDROL_F32"/>
    <property type="match status" value="1"/>
</dbReference>
<dbReference type="Pfam" id="PF08244">
    <property type="entry name" value="Glyco_hydro_32C"/>
    <property type="match status" value="1"/>
</dbReference>
<dbReference type="SUPFAM" id="SSF75005">
    <property type="entry name" value="Arabinanase/levansucrase/invertase"/>
    <property type="match status" value="1"/>
</dbReference>
<dbReference type="EMBL" id="PSVT01000051">
    <property type="protein sequence ID" value="PPH72334.1"/>
    <property type="molecule type" value="Genomic_DNA"/>
</dbReference>
<name>A0ABX5A885_RATRA</name>
<dbReference type="InterPro" id="IPR013320">
    <property type="entry name" value="ConA-like_dom_sf"/>
</dbReference>
<dbReference type="InterPro" id="IPR013189">
    <property type="entry name" value="Glyco_hydro_32_C"/>
</dbReference>
<dbReference type="SMART" id="SM00640">
    <property type="entry name" value="Glyco_32"/>
    <property type="match status" value="1"/>
</dbReference>
<dbReference type="PANTHER" id="PTHR42800:SF1">
    <property type="entry name" value="EXOINULINASE INUD (AFU_ORTHOLOGUE AFUA_5G00480)"/>
    <property type="match status" value="1"/>
</dbReference>
<sequence>MTITALSVRPAVHFAPARNWMNDPNGLIHHGGRYHLYFQHNPSGDDWGNMSWGHASSADLLEWTEHPVALLHDEQEGVFSGSIVLDAENSSGFGSVEHPPLIALYTSDREGSQAQALAWSTDGGETWSKHGVVLDRGTADFRDPKVIRYEDHWVMATVEALDRQVHLFRSDDLLSWTPLSVFGPGGATDGIWECPDLFPLDGRWVLVLSLNPGNPAGGSGMQYFVGDFDGTTFTATSWDWLDRGHDFYAGVTVADSPEPTMIGWMSNWAYADAVPTSPWRGSAALPRLLSLKGERLVQRPALPPTGEPDFSWQDPSPDSGLLLLPESAHGRALRIRLRCQPATAALELVVRASADGSRGTVVRVEADRLCVDRRESGDVRFSPVFASVSEAALPTGADGSVELDVWVDVSSIEVFADGGRVVVTDQVFPADDDTAVLLRAEPSILAGATLDVTVLDGR</sequence>
<reference evidence="7 8" key="1">
    <citation type="submission" date="2018-02" db="EMBL/GenBank/DDBJ databases">
        <title>Bacteriophage NCPPB3778 and a type I-E CRISPR drive the evolution of the US Biological Select Agent, Rathayibacter toxicus.</title>
        <authorList>
            <person name="Davis E.W.II."/>
            <person name="Tabima J.F."/>
            <person name="Weisberg A.J."/>
            <person name="Lopes L.D."/>
            <person name="Wiseman M.S."/>
            <person name="Wiseman M.S."/>
            <person name="Pupko T."/>
            <person name="Belcher M.S."/>
            <person name="Sechler A.J."/>
            <person name="Tancos M.A."/>
            <person name="Schroeder B.K."/>
            <person name="Murray T.D."/>
            <person name="Luster D.G."/>
            <person name="Schneider W.L."/>
            <person name="Rogers E."/>
            <person name="Andreote F.D."/>
            <person name="Grunwald N.J."/>
            <person name="Putnam M.L."/>
            <person name="Chang J.H."/>
        </authorList>
    </citation>
    <scope>NUCLEOTIDE SEQUENCE [LARGE SCALE GENOMIC DNA]</scope>
    <source>
        <strain evidence="7 8">AY1D6</strain>
    </source>
</reference>
<evidence type="ECO:0000259" key="5">
    <source>
        <dbReference type="Pfam" id="PF00251"/>
    </source>
</evidence>
<protein>
    <submittedName>
        <fullName evidence="7">Glycosyl hydrolase family 32</fullName>
    </submittedName>
</protein>
<dbReference type="Gene3D" id="2.115.10.20">
    <property type="entry name" value="Glycosyl hydrolase domain, family 43"/>
    <property type="match status" value="1"/>
</dbReference>
<keyword evidence="2 4" id="KW-0378">Hydrolase</keyword>
<evidence type="ECO:0000256" key="4">
    <source>
        <dbReference type="RuleBase" id="RU362110"/>
    </source>
</evidence>
<dbReference type="Pfam" id="PF00251">
    <property type="entry name" value="Glyco_hydro_32N"/>
    <property type="match status" value="1"/>
</dbReference>
<dbReference type="InterPro" id="IPR018053">
    <property type="entry name" value="Glyco_hydro_32_AS"/>
</dbReference>
<keyword evidence="3 4" id="KW-0326">Glycosidase</keyword>
<organism evidence="7 8">
    <name type="scientific">Rathayibacter rathayi</name>
    <name type="common">Corynebacterium rathayi</name>
    <dbReference type="NCBI Taxonomy" id="33887"/>
    <lineage>
        <taxon>Bacteria</taxon>
        <taxon>Bacillati</taxon>
        <taxon>Actinomycetota</taxon>
        <taxon>Actinomycetes</taxon>
        <taxon>Micrococcales</taxon>
        <taxon>Microbacteriaceae</taxon>
        <taxon>Rathayibacter</taxon>
    </lineage>
</organism>
<evidence type="ECO:0000256" key="2">
    <source>
        <dbReference type="ARBA" id="ARBA00022801"/>
    </source>
</evidence>
<dbReference type="CDD" id="cd18622">
    <property type="entry name" value="GH32_Inu-like"/>
    <property type="match status" value="1"/>
</dbReference>
<dbReference type="RefSeq" id="WP_104248616.1">
    <property type="nucleotide sequence ID" value="NZ_PSUD01000004.1"/>
</dbReference>
<dbReference type="PANTHER" id="PTHR42800">
    <property type="entry name" value="EXOINULINASE INUD (AFU_ORTHOLOGUE AFUA_5G00480)"/>
    <property type="match status" value="1"/>
</dbReference>
<dbReference type="Gene3D" id="2.60.120.560">
    <property type="entry name" value="Exo-inulinase, domain 1"/>
    <property type="match status" value="1"/>
</dbReference>
<accession>A0ABX5A885</accession>
<evidence type="ECO:0000313" key="7">
    <source>
        <dbReference type="EMBL" id="PPH72334.1"/>
    </source>
</evidence>
<dbReference type="SUPFAM" id="SSF49899">
    <property type="entry name" value="Concanavalin A-like lectins/glucanases"/>
    <property type="match status" value="1"/>
</dbReference>
<dbReference type="InterPro" id="IPR023296">
    <property type="entry name" value="Glyco_hydro_beta-prop_sf"/>
</dbReference>
<evidence type="ECO:0000256" key="3">
    <source>
        <dbReference type="ARBA" id="ARBA00023295"/>
    </source>
</evidence>
<keyword evidence="8" id="KW-1185">Reference proteome</keyword>